<reference evidence="1 2" key="1">
    <citation type="journal article" date="2019" name="Int. J. Syst. Evol. Microbiol.">
        <title>The Global Catalogue of Microorganisms (GCM) 10K type strain sequencing project: providing services to taxonomists for standard genome sequencing and annotation.</title>
        <authorList>
            <consortium name="The Broad Institute Genomics Platform"/>
            <consortium name="The Broad Institute Genome Sequencing Center for Infectious Disease"/>
            <person name="Wu L."/>
            <person name="Ma J."/>
        </authorList>
    </citation>
    <scope>NUCLEOTIDE SEQUENCE [LARGE SCALE GENOMIC DNA]</scope>
    <source>
        <strain evidence="1 2">JCM 9383</strain>
    </source>
</reference>
<gene>
    <name evidence="1" type="ORF">GCM10010470_39200</name>
</gene>
<proteinExistence type="predicted"/>
<dbReference type="EMBL" id="BAAAUX010000016">
    <property type="protein sequence ID" value="GAA2800254.1"/>
    <property type="molecule type" value="Genomic_DNA"/>
</dbReference>
<sequence>MLITLRSAPNAARFGVTLRIDLPGPGQEQDIAHHLILGPMRSHRVDSVILVVVGESCGDPPDLPGGSPPHGELIDSLREVLAATGIPVTLALWTPEIAAGKPWSCYGSGVRGVLPDPKISPVGTVTAAAGSVTFESRKQLEDLVTPEPAEHIARRAARLDVLTEEREEHPTSARQDLELVRGAVRRTAEGSALTEDDHLQVLLAVSDSRVRDLALGLALGDTAHAAEQLWLTLVRKAPAPEIADVAALLAFSAYLRGDGPLAGIALDRAESARPEHSLTRLLRQALDIGFPVEKLVTVAREAAEDAEILIKEDGAW</sequence>
<dbReference type="Proteomes" id="UP001500979">
    <property type="component" value="Unassembled WGS sequence"/>
</dbReference>
<dbReference type="Pfam" id="PF13830">
    <property type="entry name" value="DUF4192"/>
    <property type="match status" value="1"/>
</dbReference>
<accession>A0ABN3VFM5</accession>
<protein>
    <submittedName>
        <fullName evidence="1">DUF4192 domain-containing protein</fullName>
    </submittedName>
</protein>
<keyword evidence="2" id="KW-1185">Reference proteome</keyword>
<evidence type="ECO:0000313" key="1">
    <source>
        <dbReference type="EMBL" id="GAA2800254.1"/>
    </source>
</evidence>
<evidence type="ECO:0000313" key="2">
    <source>
        <dbReference type="Proteomes" id="UP001500979"/>
    </source>
</evidence>
<dbReference type="InterPro" id="IPR025447">
    <property type="entry name" value="DUF4192"/>
</dbReference>
<comment type="caution">
    <text evidence="1">The sequence shown here is derived from an EMBL/GenBank/DDBJ whole genome shotgun (WGS) entry which is preliminary data.</text>
</comment>
<organism evidence="1 2">
    <name type="scientific">Saccharopolyspora taberi</name>
    <dbReference type="NCBI Taxonomy" id="60895"/>
    <lineage>
        <taxon>Bacteria</taxon>
        <taxon>Bacillati</taxon>
        <taxon>Actinomycetota</taxon>
        <taxon>Actinomycetes</taxon>
        <taxon>Pseudonocardiales</taxon>
        <taxon>Pseudonocardiaceae</taxon>
        <taxon>Saccharopolyspora</taxon>
    </lineage>
</organism>
<name>A0ABN3VFM5_9PSEU</name>